<reference evidence="6 7" key="1">
    <citation type="submission" date="2018-08" db="EMBL/GenBank/DDBJ databases">
        <title>Microbacterium oxydans strain HG3.</title>
        <authorList>
            <person name="ORTET P."/>
        </authorList>
    </citation>
    <scope>NUCLEOTIDE SEQUENCE [LARGE SCALE GENOMIC DNA]</scope>
    <source>
        <strain evidence="6 7">HG3</strain>
    </source>
</reference>
<dbReference type="InterPro" id="IPR020476">
    <property type="entry name" value="Nudix_hydrolase"/>
</dbReference>
<evidence type="ECO:0000256" key="2">
    <source>
        <dbReference type="ARBA" id="ARBA00005582"/>
    </source>
</evidence>
<dbReference type="EMBL" id="CP031422">
    <property type="protein sequence ID" value="AZS38971.1"/>
    <property type="molecule type" value="Genomic_DNA"/>
</dbReference>
<protein>
    <submittedName>
        <fullName evidence="6">Nucleoside triphosphatase NudI</fullName>
        <ecNumber evidence="6">3.6.1.9</ecNumber>
    </submittedName>
</protein>
<evidence type="ECO:0000313" key="6">
    <source>
        <dbReference type="EMBL" id="AZS38971.1"/>
    </source>
</evidence>
<feature type="domain" description="Nudix hydrolase" evidence="5">
    <location>
        <begin position="19"/>
        <end position="148"/>
    </location>
</feature>
<dbReference type="PROSITE" id="PS51462">
    <property type="entry name" value="NUDIX"/>
    <property type="match status" value="1"/>
</dbReference>
<dbReference type="AlphaFoldDB" id="A0A3Q9J3B4"/>
<gene>
    <name evidence="6" type="primary">nudI</name>
    <name evidence="6" type="ORF">CVS54_00268</name>
</gene>
<dbReference type="PANTHER" id="PTHR43046:SF2">
    <property type="entry name" value="8-OXO-DGTP DIPHOSPHATASE-RELATED"/>
    <property type="match status" value="1"/>
</dbReference>
<comment type="similarity">
    <text evidence="2 4">Belongs to the Nudix hydrolase family.</text>
</comment>
<dbReference type="Pfam" id="PF00293">
    <property type="entry name" value="NUDIX"/>
    <property type="match status" value="1"/>
</dbReference>
<evidence type="ECO:0000259" key="5">
    <source>
        <dbReference type="PROSITE" id="PS51462"/>
    </source>
</evidence>
<dbReference type="GO" id="GO:0047429">
    <property type="term" value="F:nucleoside triphosphate diphosphatase activity"/>
    <property type="evidence" value="ECO:0007669"/>
    <property type="project" value="UniProtKB-EC"/>
</dbReference>
<dbReference type="Gene3D" id="3.90.79.10">
    <property type="entry name" value="Nucleoside Triphosphate Pyrophosphohydrolase"/>
    <property type="match status" value="1"/>
</dbReference>
<evidence type="ECO:0000256" key="1">
    <source>
        <dbReference type="ARBA" id="ARBA00001946"/>
    </source>
</evidence>
<evidence type="ECO:0000313" key="7">
    <source>
        <dbReference type="Proteomes" id="UP000274841"/>
    </source>
</evidence>
<sequence>MPFSEYVRSIRARIGHDLLLLPGVTAVIREGDRFLLARTAGSEEWGLIGGGVEPGEDPDEAITREVQEEIGARIRITGIVGAFGGESLVVTYPNGDRVSYVSTAFACELLDPPVPDQDEVVEVGWFTRAEIATLPHPVWVDRMLAEVG</sequence>
<organism evidence="6 7">
    <name type="scientific">Microbacterium oxydans</name>
    <dbReference type="NCBI Taxonomy" id="82380"/>
    <lineage>
        <taxon>Bacteria</taxon>
        <taxon>Bacillati</taxon>
        <taxon>Actinomycetota</taxon>
        <taxon>Actinomycetes</taxon>
        <taxon>Micrococcales</taxon>
        <taxon>Microbacteriaceae</taxon>
        <taxon>Microbacterium</taxon>
    </lineage>
</organism>
<dbReference type="PANTHER" id="PTHR43046">
    <property type="entry name" value="GDP-MANNOSE MANNOSYL HYDROLASE"/>
    <property type="match status" value="1"/>
</dbReference>
<accession>A0A3Q9J3B4</accession>
<dbReference type="InterPro" id="IPR020084">
    <property type="entry name" value="NUDIX_hydrolase_CS"/>
</dbReference>
<dbReference type="InterPro" id="IPR015797">
    <property type="entry name" value="NUDIX_hydrolase-like_dom_sf"/>
</dbReference>
<evidence type="ECO:0000256" key="4">
    <source>
        <dbReference type="RuleBase" id="RU003476"/>
    </source>
</evidence>
<dbReference type="EC" id="3.6.1.9" evidence="6"/>
<dbReference type="RefSeq" id="WP_127011559.1">
    <property type="nucleotide sequence ID" value="NZ_CP031422.1"/>
</dbReference>
<dbReference type="SUPFAM" id="SSF55811">
    <property type="entry name" value="Nudix"/>
    <property type="match status" value="1"/>
</dbReference>
<dbReference type="Proteomes" id="UP000274841">
    <property type="component" value="Chromosome"/>
</dbReference>
<name>A0A3Q9J3B4_9MICO</name>
<evidence type="ECO:0000256" key="3">
    <source>
        <dbReference type="ARBA" id="ARBA00022801"/>
    </source>
</evidence>
<dbReference type="PROSITE" id="PS00893">
    <property type="entry name" value="NUDIX_BOX"/>
    <property type="match status" value="1"/>
</dbReference>
<dbReference type="InterPro" id="IPR000086">
    <property type="entry name" value="NUDIX_hydrolase_dom"/>
</dbReference>
<dbReference type="KEGG" id="moy:CVS54_00268"/>
<keyword evidence="3 4" id="KW-0378">Hydrolase</keyword>
<dbReference type="PRINTS" id="PR00502">
    <property type="entry name" value="NUDIXFAMILY"/>
</dbReference>
<comment type="cofactor">
    <cofactor evidence="1">
        <name>Mg(2+)</name>
        <dbReference type="ChEBI" id="CHEBI:18420"/>
    </cofactor>
</comment>
<proteinExistence type="inferred from homology"/>